<accession>A0A4S8IDN6</accession>
<comment type="caution">
    <text evidence="1">The sequence shown here is derived from an EMBL/GenBank/DDBJ whole genome shotgun (WGS) entry which is preliminary data.</text>
</comment>
<proteinExistence type="predicted"/>
<organism evidence="1 2">
    <name type="scientific">Musa balbisiana</name>
    <name type="common">Banana</name>
    <dbReference type="NCBI Taxonomy" id="52838"/>
    <lineage>
        <taxon>Eukaryota</taxon>
        <taxon>Viridiplantae</taxon>
        <taxon>Streptophyta</taxon>
        <taxon>Embryophyta</taxon>
        <taxon>Tracheophyta</taxon>
        <taxon>Spermatophyta</taxon>
        <taxon>Magnoliopsida</taxon>
        <taxon>Liliopsida</taxon>
        <taxon>Zingiberales</taxon>
        <taxon>Musaceae</taxon>
        <taxon>Musa</taxon>
    </lineage>
</organism>
<evidence type="ECO:0000313" key="1">
    <source>
        <dbReference type="EMBL" id="THU46265.1"/>
    </source>
</evidence>
<dbReference type="AlphaFoldDB" id="A0A4S8IDN6"/>
<dbReference type="EMBL" id="PYDT01000010">
    <property type="protein sequence ID" value="THU46265.1"/>
    <property type="molecule type" value="Genomic_DNA"/>
</dbReference>
<dbReference type="Proteomes" id="UP000317650">
    <property type="component" value="Chromosome 9"/>
</dbReference>
<protein>
    <submittedName>
        <fullName evidence="1">Uncharacterized protein</fullName>
    </submittedName>
</protein>
<keyword evidence="2" id="KW-1185">Reference proteome</keyword>
<reference evidence="1 2" key="1">
    <citation type="journal article" date="2019" name="Nat. Plants">
        <title>Genome sequencing of Musa balbisiana reveals subgenome evolution and function divergence in polyploid bananas.</title>
        <authorList>
            <person name="Yao X."/>
        </authorList>
    </citation>
    <scope>NUCLEOTIDE SEQUENCE [LARGE SCALE GENOMIC DNA]</scope>
    <source>
        <strain evidence="2">cv. DH-PKW</strain>
        <tissue evidence="1">Leaves</tissue>
    </source>
</reference>
<gene>
    <name evidence="1" type="ORF">C4D60_Mb09t03120</name>
</gene>
<name>A0A4S8IDN6_MUSBA</name>
<evidence type="ECO:0000313" key="2">
    <source>
        <dbReference type="Proteomes" id="UP000317650"/>
    </source>
</evidence>
<sequence length="117" mass="12974">MDPSLASFAVPSSSLPHHTRCSSLSFGAATLCVQVTGLNLIQEIYIYIFEKLIPAPTALRRRPNAPMRPTPASTTFDKLLRLRGLCRARLLDQASSVVDKFEAAQCGHAHHFDRWVL</sequence>